<evidence type="ECO:0000313" key="9">
    <source>
        <dbReference type="EMBL" id="MBB4004880.1"/>
    </source>
</evidence>
<gene>
    <name evidence="9" type="ORF">GGR03_003975</name>
</gene>
<evidence type="ECO:0000256" key="3">
    <source>
        <dbReference type="ARBA" id="ARBA00023082"/>
    </source>
</evidence>
<reference evidence="9 10" key="1">
    <citation type="submission" date="2020-08" db="EMBL/GenBank/DDBJ databases">
        <title>Genomic Encyclopedia of Type Strains, Phase IV (KMG-IV): sequencing the most valuable type-strain genomes for metagenomic binning, comparative biology and taxonomic classification.</title>
        <authorList>
            <person name="Goeker M."/>
        </authorList>
    </citation>
    <scope>NUCLEOTIDE SEQUENCE [LARGE SCALE GENOMIC DNA]</scope>
    <source>
        <strain evidence="9 10">DSM 103570</strain>
    </source>
</reference>
<keyword evidence="2" id="KW-0805">Transcription regulation</keyword>
<dbReference type="PANTHER" id="PTHR43133">
    <property type="entry name" value="RNA POLYMERASE ECF-TYPE SIGMA FACTO"/>
    <property type="match status" value="1"/>
</dbReference>
<dbReference type="InterPro" id="IPR039425">
    <property type="entry name" value="RNA_pol_sigma-70-like"/>
</dbReference>
<sequence length="208" mass="22838">MPDLSRDRFGPEPAPMDHPVQAAAGSDRSGAPDAAIVRRMAAGDQGALTQLVSLHGGGLHGFCLRFLGNAADAEEVVQDVFHRAWRHADRYRPETAKVATWLYRIAVNRCVDRKRSRALRAFVGLGAREETEPSEVPDPLRQTESRDALDKARQAIGRLPERQRMAILLSAAGGLDNASAADAMGIRLGAYEQLLVRARRTLRQRLDP</sequence>
<comment type="caution">
    <text evidence="9">The sequence shown here is derived from an EMBL/GenBank/DDBJ whole genome shotgun (WGS) entry which is preliminary data.</text>
</comment>
<dbReference type="InterPro" id="IPR036388">
    <property type="entry name" value="WH-like_DNA-bd_sf"/>
</dbReference>
<dbReference type="Gene3D" id="1.10.1740.10">
    <property type="match status" value="1"/>
</dbReference>
<dbReference type="NCBIfam" id="TIGR02937">
    <property type="entry name" value="sigma70-ECF"/>
    <property type="match status" value="1"/>
</dbReference>
<keyword evidence="3" id="KW-0731">Sigma factor</keyword>
<feature type="domain" description="RNA polymerase sigma-70 region 2" evidence="7">
    <location>
        <begin position="51"/>
        <end position="118"/>
    </location>
</feature>
<dbReference type="SUPFAM" id="SSF88946">
    <property type="entry name" value="Sigma2 domain of RNA polymerase sigma factors"/>
    <property type="match status" value="1"/>
</dbReference>
<keyword evidence="10" id="KW-1185">Reference proteome</keyword>
<dbReference type="AlphaFoldDB" id="A0A7W6MRC3"/>
<evidence type="ECO:0000313" key="10">
    <source>
        <dbReference type="Proteomes" id="UP000588647"/>
    </source>
</evidence>
<dbReference type="SUPFAM" id="SSF88659">
    <property type="entry name" value="Sigma3 and sigma4 domains of RNA polymerase sigma factors"/>
    <property type="match status" value="1"/>
</dbReference>
<feature type="domain" description="RNA polymerase sigma factor 70 region 4 type 2" evidence="8">
    <location>
        <begin position="151"/>
        <end position="202"/>
    </location>
</feature>
<dbReference type="InterPro" id="IPR013249">
    <property type="entry name" value="RNA_pol_sigma70_r4_t2"/>
</dbReference>
<evidence type="ECO:0000256" key="5">
    <source>
        <dbReference type="ARBA" id="ARBA00023163"/>
    </source>
</evidence>
<dbReference type="Pfam" id="PF08281">
    <property type="entry name" value="Sigma70_r4_2"/>
    <property type="match status" value="1"/>
</dbReference>
<dbReference type="EMBL" id="JACIEM010000005">
    <property type="protein sequence ID" value="MBB4004880.1"/>
    <property type="molecule type" value="Genomic_DNA"/>
</dbReference>
<dbReference type="GO" id="GO:0006352">
    <property type="term" value="P:DNA-templated transcription initiation"/>
    <property type="evidence" value="ECO:0007669"/>
    <property type="project" value="InterPro"/>
</dbReference>
<name>A0A7W6MRC3_9HYPH</name>
<dbReference type="Proteomes" id="UP000588647">
    <property type="component" value="Unassembled WGS sequence"/>
</dbReference>
<dbReference type="PANTHER" id="PTHR43133:SF8">
    <property type="entry name" value="RNA POLYMERASE SIGMA FACTOR HI_1459-RELATED"/>
    <property type="match status" value="1"/>
</dbReference>
<keyword evidence="5" id="KW-0804">Transcription</keyword>
<dbReference type="InterPro" id="IPR014284">
    <property type="entry name" value="RNA_pol_sigma-70_dom"/>
</dbReference>
<dbReference type="Pfam" id="PF04542">
    <property type="entry name" value="Sigma70_r2"/>
    <property type="match status" value="1"/>
</dbReference>
<dbReference type="InterPro" id="IPR013325">
    <property type="entry name" value="RNA_pol_sigma_r2"/>
</dbReference>
<dbReference type="Gene3D" id="1.10.10.10">
    <property type="entry name" value="Winged helix-like DNA-binding domain superfamily/Winged helix DNA-binding domain"/>
    <property type="match status" value="1"/>
</dbReference>
<comment type="similarity">
    <text evidence="1">Belongs to the sigma-70 factor family. ECF subfamily.</text>
</comment>
<organism evidence="9 10">
    <name type="scientific">Aurantimonas endophytica</name>
    <dbReference type="NCBI Taxonomy" id="1522175"/>
    <lineage>
        <taxon>Bacteria</taxon>
        <taxon>Pseudomonadati</taxon>
        <taxon>Pseudomonadota</taxon>
        <taxon>Alphaproteobacteria</taxon>
        <taxon>Hyphomicrobiales</taxon>
        <taxon>Aurantimonadaceae</taxon>
        <taxon>Aurantimonas</taxon>
    </lineage>
</organism>
<dbReference type="CDD" id="cd06171">
    <property type="entry name" value="Sigma70_r4"/>
    <property type="match status" value="1"/>
</dbReference>
<feature type="region of interest" description="Disordered" evidence="6">
    <location>
        <begin position="1"/>
        <end position="31"/>
    </location>
</feature>
<dbReference type="GO" id="GO:0016987">
    <property type="term" value="F:sigma factor activity"/>
    <property type="evidence" value="ECO:0007669"/>
    <property type="project" value="UniProtKB-KW"/>
</dbReference>
<evidence type="ECO:0000256" key="4">
    <source>
        <dbReference type="ARBA" id="ARBA00023125"/>
    </source>
</evidence>
<evidence type="ECO:0000259" key="8">
    <source>
        <dbReference type="Pfam" id="PF08281"/>
    </source>
</evidence>
<evidence type="ECO:0000259" key="7">
    <source>
        <dbReference type="Pfam" id="PF04542"/>
    </source>
</evidence>
<dbReference type="GO" id="GO:0003677">
    <property type="term" value="F:DNA binding"/>
    <property type="evidence" value="ECO:0007669"/>
    <property type="project" value="UniProtKB-KW"/>
</dbReference>
<evidence type="ECO:0000256" key="1">
    <source>
        <dbReference type="ARBA" id="ARBA00010641"/>
    </source>
</evidence>
<dbReference type="RefSeq" id="WP_246368252.1">
    <property type="nucleotide sequence ID" value="NZ_JAAAMM010000005.1"/>
</dbReference>
<evidence type="ECO:0000256" key="6">
    <source>
        <dbReference type="SAM" id="MobiDB-lite"/>
    </source>
</evidence>
<dbReference type="InterPro" id="IPR013324">
    <property type="entry name" value="RNA_pol_sigma_r3/r4-like"/>
</dbReference>
<keyword evidence="4" id="KW-0238">DNA-binding</keyword>
<evidence type="ECO:0000256" key="2">
    <source>
        <dbReference type="ARBA" id="ARBA00023015"/>
    </source>
</evidence>
<protein>
    <submittedName>
        <fullName evidence="9">RNA polymerase sigma-70 factor (ECF subfamily)</fullName>
    </submittedName>
</protein>
<feature type="compositionally biased region" description="Basic and acidic residues" evidence="6">
    <location>
        <begin position="1"/>
        <end position="10"/>
    </location>
</feature>
<accession>A0A7W6MRC3</accession>
<dbReference type="InterPro" id="IPR007627">
    <property type="entry name" value="RNA_pol_sigma70_r2"/>
</dbReference>
<proteinExistence type="inferred from homology"/>